<keyword evidence="1" id="KW-0812">Transmembrane</keyword>
<feature type="transmembrane region" description="Helical" evidence="1">
    <location>
        <begin position="111"/>
        <end position="137"/>
    </location>
</feature>
<dbReference type="SUPFAM" id="SSF103473">
    <property type="entry name" value="MFS general substrate transporter"/>
    <property type="match status" value="1"/>
</dbReference>
<dbReference type="AlphaFoldDB" id="A0A1F7RUN9"/>
<name>A0A1F7RUN9_9BACT</name>
<organism evidence="2 3">
    <name type="scientific">Candidatus Schekmanbacteria bacterium RBG_13_48_7</name>
    <dbReference type="NCBI Taxonomy" id="1817878"/>
    <lineage>
        <taxon>Bacteria</taxon>
        <taxon>Candidatus Schekmaniibacteriota</taxon>
    </lineage>
</organism>
<protein>
    <recommendedName>
        <fullName evidence="4">Major facilitator superfamily (MFS) profile domain-containing protein</fullName>
    </recommendedName>
</protein>
<feature type="transmembrane region" description="Helical" evidence="1">
    <location>
        <begin position="149"/>
        <end position="170"/>
    </location>
</feature>
<feature type="transmembrane region" description="Helical" evidence="1">
    <location>
        <begin position="51"/>
        <end position="73"/>
    </location>
</feature>
<keyword evidence="1" id="KW-1133">Transmembrane helix</keyword>
<gene>
    <name evidence="2" type="ORF">A2161_00765</name>
</gene>
<evidence type="ECO:0000256" key="1">
    <source>
        <dbReference type="SAM" id="Phobius"/>
    </source>
</evidence>
<comment type="caution">
    <text evidence="2">The sequence shown here is derived from an EMBL/GenBank/DDBJ whole genome shotgun (WGS) entry which is preliminary data.</text>
</comment>
<feature type="transmembrane region" description="Helical" evidence="1">
    <location>
        <begin position="20"/>
        <end position="45"/>
    </location>
</feature>
<proteinExistence type="predicted"/>
<reference evidence="2 3" key="1">
    <citation type="journal article" date="2016" name="Nat. Commun.">
        <title>Thousands of microbial genomes shed light on interconnected biogeochemical processes in an aquifer system.</title>
        <authorList>
            <person name="Anantharaman K."/>
            <person name="Brown C.T."/>
            <person name="Hug L.A."/>
            <person name="Sharon I."/>
            <person name="Castelle C.J."/>
            <person name="Probst A.J."/>
            <person name="Thomas B.C."/>
            <person name="Singh A."/>
            <person name="Wilkins M.J."/>
            <person name="Karaoz U."/>
            <person name="Brodie E.L."/>
            <person name="Williams K.H."/>
            <person name="Hubbard S.S."/>
            <person name="Banfield J.F."/>
        </authorList>
    </citation>
    <scope>NUCLEOTIDE SEQUENCE [LARGE SCALE GENOMIC DNA]</scope>
</reference>
<evidence type="ECO:0000313" key="3">
    <source>
        <dbReference type="Proteomes" id="UP000179266"/>
    </source>
</evidence>
<accession>A0A1F7RUN9</accession>
<feature type="transmembrane region" description="Helical" evidence="1">
    <location>
        <begin position="80"/>
        <end position="99"/>
    </location>
</feature>
<feature type="transmembrane region" description="Helical" evidence="1">
    <location>
        <begin position="176"/>
        <end position="196"/>
    </location>
</feature>
<dbReference type="Proteomes" id="UP000179266">
    <property type="component" value="Unassembled WGS sequence"/>
</dbReference>
<dbReference type="InterPro" id="IPR036259">
    <property type="entry name" value="MFS_trans_sf"/>
</dbReference>
<evidence type="ECO:0008006" key="4">
    <source>
        <dbReference type="Google" id="ProtNLM"/>
    </source>
</evidence>
<dbReference type="EMBL" id="MGDD01000193">
    <property type="protein sequence ID" value="OGL45141.1"/>
    <property type="molecule type" value="Genomic_DNA"/>
</dbReference>
<keyword evidence="1" id="KW-0472">Membrane</keyword>
<sequence>MIPRQEESKTGNRIKILTIIFVLFTTGIAASGFEIISCFLFSFLYGYTLKYFGVFLAAFMFATAAGAFLGGYWKKESPVFQLYICEFIFIVLSLCFYFLPQGMSAIPNNAYPSIFFCLNLMLGFVTGLEFLILCCLYHSIKSEKSNAGFLYSVQNFGFSLIAAVFIYTIPLPGLKISTLIILSAKLISFISLFTLWKFQPHRTKV</sequence>
<evidence type="ECO:0000313" key="2">
    <source>
        <dbReference type="EMBL" id="OGL45141.1"/>
    </source>
</evidence>